<dbReference type="InterPro" id="IPR019734">
    <property type="entry name" value="TPR_rpt"/>
</dbReference>
<dbReference type="PANTHER" id="PTHR44943:SF8">
    <property type="entry name" value="TPR REPEAT-CONTAINING PROTEIN MJ0263"/>
    <property type="match status" value="1"/>
</dbReference>
<protein>
    <submittedName>
        <fullName evidence="4">Tetratricopeptide repeat protein</fullName>
    </submittedName>
</protein>
<feature type="repeat" description="TPR" evidence="3">
    <location>
        <begin position="283"/>
        <end position="316"/>
    </location>
</feature>
<dbReference type="STRING" id="545694.TREPR_1690"/>
<keyword evidence="2 3" id="KW-0802">TPR repeat</keyword>
<gene>
    <name evidence="4" type="ordered locus">TREPR_1690</name>
</gene>
<sequence>MSRRDEAVHSAVCLKHPGPVLPALLLALFLLSVFPAAAQSGPPQAGSFYNQGRAAMAREDWYAAAEALLECVRLNPAHAEGTAALAECYYELGEFDQALSWVRKARTLARVSMPLANLEASILISLGALDQAQTIIGEILAREPYNIEALFAGAELDVARGRAGDAVIRYREVARRFPDDRRLLLSLALVLGSLGDLENARTYIDRALLQHREDYRVYYYAAYLDAQAGRLPQAIARCEQALGFRPAYKPARALLASLRYRAGQYDEASQLADQAIQEDRNDVSAWYLKGMALKALGRNAEAVSVLSQASGMDPNDEFVRAALEDLIAASTGLEDPLRARWAAWHFGRARDYRTRNLTDQALFEYRRGLRINPYARDRREYAELLRLQGYPARYLEELRFLKSLNLTDPAIDDAIEAYDALLTDALYRRWNIDPVETAKRHWKLAVFSIASQSAFYHADAGTVGSAYIRDLLIHDRNMASLDLELKQPSFSAAFRAAREAGADYFLILTVSENQRDLSLKGELFVGRTGSPAATFAAYRTGDDRLRNASRGLVEQLGAALPFRAELIQRRSSQGLIDKGRVDGVRADTEYELVKKGQAEIRNEGIGLVYSPSDVVGKLKIDRADEEVATGILTRQGFFDRIGIGDEIILQSEKPPPAQSDAAADPELRSLLRTLR</sequence>
<dbReference type="SUPFAM" id="SSF48452">
    <property type="entry name" value="TPR-like"/>
    <property type="match status" value="2"/>
</dbReference>
<keyword evidence="1" id="KW-0677">Repeat</keyword>
<dbReference type="RefSeq" id="WP_015708434.1">
    <property type="nucleotide sequence ID" value="NC_015578.1"/>
</dbReference>
<dbReference type="PANTHER" id="PTHR44943">
    <property type="entry name" value="CELLULOSE SYNTHASE OPERON PROTEIN C"/>
    <property type="match status" value="1"/>
</dbReference>
<dbReference type="HOGENOM" id="CLU_412143_0_0_12"/>
<dbReference type="Pfam" id="PF14559">
    <property type="entry name" value="TPR_19"/>
    <property type="match status" value="1"/>
</dbReference>
<dbReference type="AlphaFoldDB" id="F5YMX7"/>
<dbReference type="PROSITE" id="PS50005">
    <property type="entry name" value="TPR"/>
    <property type="match status" value="1"/>
</dbReference>
<dbReference type="Proteomes" id="UP000009223">
    <property type="component" value="Chromosome"/>
</dbReference>
<reference evidence="5" key="1">
    <citation type="submission" date="2009-12" db="EMBL/GenBank/DDBJ databases">
        <title>Complete sequence of Treponema primitia strain ZAS-2.</title>
        <authorList>
            <person name="Tetu S.G."/>
            <person name="Matson E."/>
            <person name="Ren Q."/>
            <person name="Seshadri R."/>
            <person name="Elbourne L."/>
            <person name="Hassan K.A."/>
            <person name="Durkin A."/>
            <person name="Radune D."/>
            <person name="Mohamoud Y."/>
            <person name="Shay R."/>
            <person name="Jin S."/>
            <person name="Zhang X."/>
            <person name="Lucey K."/>
            <person name="Ballor N.R."/>
            <person name="Ottesen E."/>
            <person name="Rosenthal R."/>
            <person name="Allen A."/>
            <person name="Leadbetter J.R."/>
            <person name="Paulsen I.T."/>
        </authorList>
    </citation>
    <scope>NUCLEOTIDE SEQUENCE [LARGE SCALE GENOMIC DNA]</scope>
    <source>
        <strain evidence="5">ATCC BAA-887 / DSM 12427 / ZAS-2</strain>
    </source>
</reference>
<evidence type="ECO:0000256" key="2">
    <source>
        <dbReference type="ARBA" id="ARBA00022803"/>
    </source>
</evidence>
<dbReference type="eggNOG" id="COG0457">
    <property type="taxonomic scope" value="Bacteria"/>
</dbReference>
<proteinExistence type="predicted"/>
<organism evidence="4 5">
    <name type="scientific">Treponema primitia (strain ATCC BAA-887 / DSM 12427 / ZAS-2)</name>
    <dbReference type="NCBI Taxonomy" id="545694"/>
    <lineage>
        <taxon>Bacteria</taxon>
        <taxon>Pseudomonadati</taxon>
        <taxon>Spirochaetota</taxon>
        <taxon>Spirochaetia</taxon>
        <taxon>Spirochaetales</taxon>
        <taxon>Treponemataceae</taxon>
        <taxon>Treponema</taxon>
    </lineage>
</organism>
<evidence type="ECO:0000313" key="5">
    <source>
        <dbReference type="Proteomes" id="UP000009223"/>
    </source>
</evidence>
<keyword evidence="5" id="KW-1185">Reference proteome</keyword>
<accession>F5YMX7</accession>
<dbReference type="EMBL" id="CP001843">
    <property type="protein sequence ID" value="AEF86990.1"/>
    <property type="molecule type" value="Genomic_DNA"/>
</dbReference>
<dbReference type="Pfam" id="PF13432">
    <property type="entry name" value="TPR_16"/>
    <property type="match status" value="2"/>
</dbReference>
<dbReference type="SMART" id="SM00028">
    <property type="entry name" value="TPR"/>
    <property type="match status" value="7"/>
</dbReference>
<name>F5YMX7_TREPZ</name>
<dbReference type="Gene3D" id="1.25.40.10">
    <property type="entry name" value="Tetratricopeptide repeat domain"/>
    <property type="match status" value="2"/>
</dbReference>
<reference evidence="4 5" key="2">
    <citation type="journal article" date="2011" name="ISME J.">
        <title>RNA-seq reveals cooperative metabolic interactions between two termite-gut spirochete species in co-culture.</title>
        <authorList>
            <person name="Rosenthal A.Z."/>
            <person name="Matson E.G."/>
            <person name="Eldar A."/>
            <person name="Leadbetter J.R."/>
        </authorList>
    </citation>
    <scope>NUCLEOTIDE SEQUENCE [LARGE SCALE GENOMIC DNA]</scope>
    <source>
        <strain evidence="5">ATCC BAA-887 / DSM 12427 / ZAS-2</strain>
    </source>
</reference>
<dbReference type="OrthoDB" id="363271at2"/>
<dbReference type="InterPro" id="IPR051685">
    <property type="entry name" value="Ycf3/AcsC/BcsC/TPR_MFPF"/>
</dbReference>
<evidence type="ECO:0000256" key="3">
    <source>
        <dbReference type="PROSITE-ProRule" id="PRU00339"/>
    </source>
</evidence>
<evidence type="ECO:0000256" key="1">
    <source>
        <dbReference type="ARBA" id="ARBA00022737"/>
    </source>
</evidence>
<dbReference type="InterPro" id="IPR011990">
    <property type="entry name" value="TPR-like_helical_dom_sf"/>
</dbReference>
<evidence type="ECO:0000313" key="4">
    <source>
        <dbReference type="EMBL" id="AEF86990.1"/>
    </source>
</evidence>
<dbReference type="KEGG" id="tpi:TREPR_1690"/>